<keyword evidence="13" id="KW-0732">Signal</keyword>
<evidence type="ECO:0000256" key="2">
    <source>
        <dbReference type="ARBA" id="ARBA00006972"/>
    </source>
</evidence>
<keyword evidence="10 12" id="KW-0968">Cytoplasmic vesicle</keyword>
<evidence type="ECO:0000256" key="11">
    <source>
        <dbReference type="ARBA" id="ARBA00045555"/>
    </source>
</evidence>
<evidence type="ECO:0000259" key="14">
    <source>
        <dbReference type="Pfam" id="PF01217"/>
    </source>
</evidence>
<dbReference type="GeneID" id="28967075"/>
<protein>
    <recommendedName>
        <fullName evidence="12">Coatomer subunit zeta</fullName>
    </recommendedName>
</protein>
<comment type="similarity">
    <text evidence="2 12">Belongs to the adaptor complexes small subunit family.</text>
</comment>
<evidence type="ECO:0000256" key="1">
    <source>
        <dbReference type="ARBA" id="ARBA00004255"/>
    </source>
</evidence>
<comment type="subcellular location">
    <subcellularLocation>
        <location evidence="12">Cytoplasm</location>
    </subcellularLocation>
    <subcellularLocation>
        <location evidence="1 12">Golgi apparatus membrane</location>
        <topology evidence="1 12">Peripheral membrane protein</topology>
        <orientation evidence="1 12">Cytoplasmic side</orientation>
    </subcellularLocation>
    <subcellularLocation>
        <location evidence="12">Cytoplasmic vesicle</location>
        <location evidence="12">COPI-coated vesicle membrane</location>
        <topology evidence="12">Peripheral membrane protein</topology>
        <orientation evidence="12">Cytoplasmic side</orientation>
    </subcellularLocation>
</comment>
<keyword evidence="17" id="KW-1185">Reference proteome</keyword>
<keyword evidence="8 12" id="KW-0333">Golgi apparatus</keyword>
<comment type="function">
    <text evidence="11">The coatomer is a cytosolic protein complex that binds to dilysine motifs and reversibly associates with Golgi non-clathrin-coated vesicles, which further mediate biosynthetic protein transport from the ER, via the Golgi up to the trans Golgi network. Coatomer complex is required for budding from Golgi membranes, and is essential for the retrograde Golgi-to-ER transport of dilysine-tagged proteins. The zeta subunit may be involved in regulating the coat assembly and, hence, the rate of biosynthetic protein transport due to its association-dissociation properties with the coatomer complex.</text>
</comment>
<feature type="chain" id="PRO_5008342154" description="Coatomer subunit zeta" evidence="13">
    <location>
        <begin position="25"/>
        <end position="207"/>
    </location>
</feature>
<evidence type="ECO:0000256" key="3">
    <source>
        <dbReference type="ARBA" id="ARBA00011775"/>
    </source>
</evidence>
<accession>A0A1A6A6I5</accession>
<dbReference type="FunFam" id="3.30.450.60:FF:000013">
    <property type="entry name" value="Coatomer subunit zeta"/>
    <property type="match status" value="1"/>
</dbReference>
<dbReference type="KEGG" id="kdj:28967075"/>
<reference evidence="15" key="1">
    <citation type="submission" date="2013-07" db="EMBL/GenBank/DDBJ databases">
        <title>The Genome Sequence of Cryptococcus dejecticola CBS10117.</title>
        <authorList>
            <consortium name="The Broad Institute Genome Sequencing Platform"/>
            <person name="Cuomo C."/>
            <person name="Litvintseva A."/>
            <person name="Chen Y."/>
            <person name="Heitman J."/>
            <person name="Sun S."/>
            <person name="Springer D."/>
            <person name="Dromer F."/>
            <person name="Young S.K."/>
            <person name="Zeng Q."/>
            <person name="Gargeya S."/>
            <person name="Fitzgerald M."/>
            <person name="Abouelleil A."/>
            <person name="Alvarado L."/>
            <person name="Berlin A.M."/>
            <person name="Chapman S.B."/>
            <person name="Dewar J."/>
            <person name="Goldberg J."/>
            <person name="Griggs A."/>
            <person name="Gujja S."/>
            <person name="Hansen M."/>
            <person name="Howarth C."/>
            <person name="Imamovic A."/>
            <person name="Larimer J."/>
            <person name="McCowan C."/>
            <person name="Murphy C."/>
            <person name="Pearson M."/>
            <person name="Priest M."/>
            <person name="Roberts A."/>
            <person name="Saif S."/>
            <person name="Shea T."/>
            <person name="Sykes S."/>
            <person name="Wortman J."/>
            <person name="Nusbaum C."/>
            <person name="Birren B."/>
        </authorList>
    </citation>
    <scope>NUCLEOTIDE SEQUENCE [LARGE SCALE GENOMIC DNA]</scope>
    <source>
        <strain evidence="15">CBS 10117</strain>
    </source>
</reference>
<dbReference type="GO" id="GO:0006886">
    <property type="term" value="P:intracellular protein transport"/>
    <property type="evidence" value="ECO:0007669"/>
    <property type="project" value="TreeGrafter"/>
</dbReference>
<evidence type="ECO:0000256" key="7">
    <source>
        <dbReference type="ARBA" id="ARBA00022927"/>
    </source>
</evidence>
<dbReference type="Gene3D" id="3.30.450.60">
    <property type="match status" value="1"/>
</dbReference>
<dbReference type="InterPro" id="IPR011012">
    <property type="entry name" value="Longin-like_dom_sf"/>
</dbReference>
<name>A0A1A6A6I5_9TREE</name>
<evidence type="ECO:0000256" key="6">
    <source>
        <dbReference type="ARBA" id="ARBA00022892"/>
    </source>
</evidence>
<dbReference type="AlphaFoldDB" id="A0A1A6A6I5"/>
<reference evidence="16" key="3">
    <citation type="submission" date="2024-02" db="EMBL/GenBank/DDBJ databases">
        <title>Comparative genomics of Cryptococcus and Kwoniella reveals pathogenesis evolution and contrasting modes of karyotype evolution via chromosome fusion or intercentromeric recombination.</title>
        <authorList>
            <person name="Coelho M.A."/>
            <person name="David-Palma M."/>
            <person name="Shea T."/>
            <person name="Bowers K."/>
            <person name="McGinley-Smith S."/>
            <person name="Mohammad A.W."/>
            <person name="Gnirke A."/>
            <person name="Yurkov A.M."/>
            <person name="Nowrousian M."/>
            <person name="Sun S."/>
            <person name="Cuomo C.A."/>
            <person name="Heitman J."/>
        </authorList>
    </citation>
    <scope>NUCLEOTIDE SEQUENCE</scope>
    <source>
        <strain evidence="16">CBS 10117</strain>
    </source>
</reference>
<dbReference type="GO" id="GO:0006891">
    <property type="term" value="P:intra-Golgi vesicle-mediated transport"/>
    <property type="evidence" value="ECO:0007669"/>
    <property type="project" value="TreeGrafter"/>
</dbReference>
<organism evidence="15">
    <name type="scientific">Kwoniella dejecticola CBS 10117</name>
    <dbReference type="NCBI Taxonomy" id="1296121"/>
    <lineage>
        <taxon>Eukaryota</taxon>
        <taxon>Fungi</taxon>
        <taxon>Dikarya</taxon>
        <taxon>Basidiomycota</taxon>
        <taxon>Agaricomycotina</taxon>
        <taxon>Tremellomycetes</taxon>
        <taxon>Tremellales</taxon>
        <taxon>Cryptococcaceae</taxon>
        <taxon>Kwoniella</taxon>
    </lineage>
</organism>
<evidence type="ECO:0000256" key="13">
    <source>
        <dbReference type="SAM" id="SignalP"/>
    </source>
</evidence>
<evidence type="ECO:0000313" key="15">
    <source>
        <dbReference type="EMBL" id="OBR85665.1"/>
    </source>
</evidence>
<evidence type="ECO:0000256" key="8">
    <source>
        <dbReference type="ARBA" id="ARBA00023034"/>
    </source>
</evidence>
<evidence type="ECO:0000256" key="5">
    <source>
        <dbReference type="ARBA" id="ARBA00022490"/>
    </source>
</evidence>
<evidence type="ECO:0000256" key="9">
    <source>
        <dbReference type="ARBA" id="ARBA00023136"/>
    </source>
</evidence>
<dbReference type="PANTHER" id="PTHR11043">
    <property type="entry name" value="ZETA-COAT PROTEIN"/>
    <property type="match status" value="1"/>
</dbReference>
<dbReference type="VEuPathDB" id="FungiDB:I303_03376"/>
<keyword evidence="5 12" id="KW-0963">Cytoplasm</keyword>
<keyword evidence="9 12" id="KW-0472">Membrane</keyword>
<evidence type="ECO:0000256" key="10">
    <source>
        <dbReference type="ARBA" id="ARBA00023329"/>
    </source>
</evidence>
<gene>
    <name evidence="15" type="ORF">I303_03376</name>
    <name evidence="16" type="ORF">I303_103353</name>
</gene>
<keyword evidence="4 12" id="KW-0813">Transport</keyword>
<comment type="subunit">
    <text evidence="3 12">Oligomeric complex that consists of at least the alpha, beta, beta', gamma, delta, epsilon and zeta subunits.</text>
</comment>
<dbReference type="InterPro" id="IPR039652">
    <property type="entry name" value="Coatomer_zeta"/>
</dbReference>
<dbReference type="PANTHER" id="PTHR11043:SF0">
    <property type="entry name" value="COATOMER SUBUNIT ZETA"/>
    <property type="match status" value="1"/>
</dbReference>
<reference evidence="16" key="2">
    <citation type="submission" date="2013-07" db="EMBL/GenBank/DDBJ databases">
        <authorList>
            <consortium name="The Broad Institute Genome Sequencing Platform"/>
            <person name="Cuomo C."/>
            <person name="Litvintseva A."/>
            <person name="Chen Y."/>
            <person name="Heitman J."/>
            <person name="Sun S."/>
            <person name="Springer D."/>
            <person name="Dromer F."/>
            <person name="Young S.K."/>
            <person name="Zeng Q."/>
            <person name="Gargeya S."/>
            <person name="Fitzgerald M."/>
            <person name="Abouelleil A."/>
            <person name="Alvarado L."/>
            <person name="Berlin A.M."/>
            <person name="Chapman S.B."/>
            <person name="Dewar J."/>
            <person name="Goldberg J."/>
            <person name="Griggs A."/>
            <person name="Gujja S."/>
            <person name="Hansen M."/>
            <person name="Howarth C."/>
            <person name="Imamovic A."/>
            <person name="Larimer J."/>
            <person name="McCowan C."/>
            <person name="Murphy C."/>
            <person name="Pearson M."/>
            <person name="Priest M."/>
            <person name="Roberts A."/>
            <person name="Saif S."/>
            <person name="Shea T."/>
            <person name="Sykes S."/>
            <person name="Wortman J."/>
            <person name="Nusbaum C."/>
            <person name="Birren B."/>
        </authorList>
    </citation>
    <scope>NUCLEOTIDE SEQUENCE</scope>
    <source>
        <strain evidence="16">CBS 10117</strain>
    </source>
</reference>
<proteinExistence type="inferred from homology"/>
<dbReference type="InterPro" id="IPR022775">
    <property type="entry name" value="AP_mu_sigma_su"/>
</dbReference>
<feature type="domain" description="AP complex mu/sigma subunit" evidence="14">
    <location>
        <begin position="63"/>
        <end position="173"/>
    </location>
</feature>
<evidence type="ECO:0000313" key="17">
    <source>
        <dbReference type="Proteomes" id="UP000078595"/>
    </source>
</evidence>
<dbReference type="Pfam" id="PF01217">
    <property type="entry name" value="Clat_adaptor_s"/>
    <property type="match status" value="1"/>
</dbReference>
<dbReference type="SUPFAM" id="SSF64356">
    <property type="entry name" value="SNARE-like"/>
    <property type="match status" value="1"/>
</dbReference>
<dbReference type="EMBL" id="CP144533">
    <property type="protein sequence ID" value="WWC60777.1"/>
    <property type="molecule type" value="Genomic_DNA"/>
</dbReference>
<sequence>MFHTEQSNLSLYTVTALLILDAEGQRVLTKYYNPPHQNTPGSGIASDLGVGPGGPGMGGLTSLKEQKAFEKSVFEKIRRGGGEIHPLPPHLIITRTIVDLNFIIVGPLSTSNELMLNQTLSAFSDAVHLLLRGQIEKRNVLEGLDLVLLAADETIDDGIILETDAAAIAARVSRPKADSTDIVINEQTLMNAYTSFRDKVSQRIQQL</sequence>
<dbReference type="GO" id="GO:0006890">
    <property type="term" value="P:retrograde vesicle-mediated transport, Golgi to endoplasmic reticulum"/>
    <property type="evidence" value="ECO:0007669"/>
    <property type="project" value="UniProtKB-UniRule"/>
</dbReference>
<keyword evidence="7 12" id="KW-0653">Protein transport</keyword>
<keyword evidence="6 12" id="KW-0931">ER-Golgi transport</keyword>
<dbReference type="Proteomes" id="UP000078595">
    <property type="component" value="Chromosome 4"/>
</dbReference>
<feature type="signal peptide" evidence="13">
    <location>
        <begin position="1"/>
        <end position="24"/>
    </location>
</feature>
<dbReference type="GO" id="GO:0030126">
    <property type="term" value="C:COPI vesicle coat"/>
    <property type="evidence" value="ECO:0007669"/>
    <property type="project" value="UniProtKB-UniRule"/>
</dbReference>
<evidence type="ECO:0000313" key="16">
    <source>
        <dbReference type="EMBL" id="WWC60777.1"/>
    </source>
</evidence>
<evidence type="ECO:0000256" key="12">
    <source>
        <dbReference type="RuleBase" id="RU366053"/>
    </source>
</evidence>
<dbReference type="OrthoDB" id="10249988at2759"/>
<dbReference type="GO" id="GO:0000139">
    <property type="term" value="C:Golgi membrane"/>
    <property type="evidence" value="ECO:0007669"/>
    <property type="project" value="UniProtKB-SubCell"/>
</dbReference>
<dbReference type="STRING" id="1296121.A0A1A6A6I5"/>
<dbReference type="EMBL" id="KI894030">
    <property type="protein sequence ID" value="OBR85665.1"/>
    <property type="molecule type" value="Genomic_DNA"/>
</dbReference>
<dbReference type="RefSeq" id="XP_018263507.1">
    <property type="nucleotide sequence ID" value="XM_018406699.1"/>
</dbReference>
<evidence type="ECO:0000256" key="4">
    <source>
        <dbReference type="ARBA" id="ARBA00022448"/>
    </source>
</evidence>